<dbReference type="SUPFAM" id="SSF50494">
    <property type="entry name" value="Trypsin-like serine proteases"/>
    <property type="match status" value="1"/>
</dbReference>
<evidence type="ECO:0000256" key="17">
    <source>
        <dbReference type="PIRSR" id="PIRSR611783-1"/>
    </source>
</evidence>
<evidence type="ECO:0000256" key="11">
    <source>
        <dbReference type="ARBA" id="ARBA00022825"/>
    </source>
</evidence>
<dbReference type="AlphaFoldDB" id="A0A7H4NVT3"/>
<dbReference type="Pfam" id="PF13365">
    <property type="entry name" value="Trypsin_2"/>
    <property type="match status" value="1"/>
</dbReference>
<dbReference type="InterPro" id="IPR009003">
    <property type="entry name" value="Peptidase_S1_PA"/>
</dbReference>
<dbReference type="Gene3D" id="2.30.42.10">
    <property type="match status" value="1"/>
</dbReference>
<dbReference type="GO" id="GO:0042597">
    <property type="term" value="C:periplasmic space"/>
    <property type="evidence" value="ECO:0007669"/>
    <property type="project" value="TreeGrafter"/>
</dbReference>
<comment type="caution">
    <text evidence="20">The sequence shown here is derived from an EMBL/GenBank/DDBJ whole genome shotgun (WGS) entry which is preliminary data.</text>
</comment>
<evidence type="ECO:0000256" key="13">
    <source>
        <dbReference type="ARBA" id="ARBA00023136"/>
    </source>
</evidence>
<dbReference type="FunFam" id="2.40.10.10:FF:000001">
    <property type="entry name" value="Periplasmic serine protease DegS"/>
    <property type="match status" value="1"/>
</dbReference>
<keyword evidence="10 20" id="KW-0378">Hydrolase</keyword>
<feature type="binding site" evidence="18">
    <location>
        <position position="181"/>
    </location>
    <ligand>
        <name>substrate</name>
    </ligand>
</feature>
<comment type="similarity">
    <text evidence="3">Belongs to the peptidase S1C family.</text>
</comment>
<dbReference type="GO" id="GO:0005886">
    <property type="term" value="C:plasma membrane"/>
    <property type="evidence" value="ECO:0007669"/>
    <property type="project" value="UniProtKB-SubCell"/>
</dbReference>
<comment type="subunit">
    <text evidence="4">Homotrimer.</text>
</comment>
<evidence type="ECO:0000256" key="15">
    <source>
        <dbReference type="ARBA" id="ARBA00078529"/>
    </source>
</evidence>
<feature type="active site" description="Charge relay system" evidence="17">
    <location>
        <position position="123"/>
    </location>
</feature>
<evidence type="ECO:0000256" key="18">
    <source>
        <dbReference type="PIRSR" id="PIRSR611783-2"/>
    </source>
</evidence>
<dbReference type="InterPro" id="IPR011783">
    <property type="entry name" value="Pept_S1C_DegS"/>
</dbReference>
<feature type="binding site" evidence="18">
    <location>
        <begin position="256"/>
        <end position="261"/>
    </location>
    <ligand>
        <name>substrate</name>
    </ligand>
</feature>
<sequence>MPGKLLRSILIGLIVGGLLLAVMPSLRQWQLSPTTQYDSADESPASYNSAVRRAAPAVVNVYNRALNSTSHNQLTLGSGVIMDQRGYILTNKHVINDADQIIVALQDGRVFEALLVGSDTLTDLAVLKINASGGLPVIPINPKRVPHIGDVVLAIGNPYNLGQTITQGIISATGRIGLNPTGRQNFLQTDASINHGNSGGALVNSLGELMGINTLSFDKSNDGETPEGIGFAIPFQLATKIMDKLIRDGRVIRGYIGISGREIAPLHAQGGGIDQLQGIVVNDVAPEGPAAQAGIRANDVIISVNDKPAVSALETMDQVAEIRPGSEIPVVIMRDDKKTYAAYRRPGISCDQLTGSPPGERFSISKQWPGREFRQKPGHGQQRPQSGPRKLALPQFIIERHQRKLAVITQNSPLPEQPLGLLPRPGGITFPGQQMQQRLLQADAI</sequence>
<evidence type="ECO:0000256" key="5">
    <source>
        <dbReference type="ARBA" id="ARBA00013035"/>
    </source>
</evidence>
<evidence type="ECO:0000256" key="12">
    <source>
        <dbReference type="ARBA" id="ARBA00022989"/>
    </source>
</evidence>
<dbReference type="SUPFAM" id="SSF50156">
    <property type="entry name" value="PDZ domain-like"/>
    <property type="match status" value="1"/>
</dbReference>
<evidence type="ECO:0000313" key="20">
    <source>
        <dbReference type="EMBL" id="STW04298.1"/>
    </source>
</evidence>
<evidence type="ECO:0000256" key="3">
    <source>
        <dbReference type="ARBA" id="ARBA00010541"/>
    </source>
</evidence>
<dbReference type="InterPro" id="IPR036034">
    <property type="entry name" value="PDZ_sf"/>
</dbReference>
<feature type="domain" description="PDZ" evidence="19">
    <location>
        <begin position="245"/>
        <end position="337"/>
    </location>
</feature>
<comment type="catalytic activity">
    <reaction evidence="1">
        <text>Acts on substrates that are at least partially unfolded. The cleavage site P1 residue is normally between a pair of hydrophobic residues, such as Val-|-Val.</text>
        <dbReference type="EC" id="3.4.21.107"/>
    </reaction>
</comment>
<dbReference type="SMART" id="SM00228">
    <property type="entry name" value="PDZ"/>
    <property type="match status" value="1"/>
</dbReference>
<feature type="active site" description="Charge relay system" evidence="17">
    <location>
        <position position="198"/>
    </location>
</feature>
<keyword evidence="7" id="KW-0997">Cell inner membrane</keyword>
<dbReference type="EMBL" id="UGMX01000002">
    <property type="protein sequence ID" value="STW04298.1"/>
    <property type="molecule type" value="Genomic_DNA"/>
</dbReference>
<accession>A0A7H4NVT3</accession>
<dbReference type="PROSITE" id="PS50106">
    <property type="entry name" value="PDZ"/>
    <property type="match status" value="1"/>
</dbReference>
<evidence type="ECO:0000256" key="1">
    <source>
        <dbReference type="ARBA" id="ARBA00001772"/>
    </source>
</evidence>
<keyword evidence="8 20" id="KW-0645">Protease</keyword>
<dbReference type="GO" id="GO:0006515">
    <property type="term" value="P:protein quality control for misfolded or incompletely synthesized proteins"/>
    <property type="evidence" value="ECO:0007669"/>
    <property type="project" value="TreeGrafter"/>
</dbReference>
<dbReference type="Pfam" id="PF13180">
    <property type="entry name" value="PDZ_2"/>
    <property type="match status" value="1"/>
</dbReference>
<dbReference type="PRINTS" id="PR00834">
    <property type="entry name" value="PROTEASES2C"/>
</dbReference>
<dbReference type="InterPro" id="IPR001940">
    <property type="entry name" value="Peptidase_S1C"/>
</dbReference>
<dbReference type="NCBIfam" id="TIGR02038">
    <property type="entry name" value="protease_degS"/>
    <property type="match status" value="1"/>
</dbReference>
<keyword evidence="6" id="KW-1003">Cell membrane</keyword>
<keyword evidence="12" id="KW-1133">Transmembrane helix</keyword>
<dbReference type="GO" id="GO:0004252">
    <property type="term" value="F:serine-type endopeptidase activity"/>
    <property type="evidence" value="ECO:0007669"/>
    <property type="project" value="InterPro"/>
</dbReference>
<evidence type="ECO:0000256" key="6">
    <source>
        <dbReference type="ARBA" id="ARBA00022475"/>
    </source>
</evidence>
<feature type="active site" description="Charge relay system" evidence="17">
    <location>
        <position position="93"/>
    </location>
</feature>
<keyword evidence="11" id="KW-0720">Serine protease</keyword>
<dbReference type="FunFam" id="2.40.10.10:FF:000009">
    <property type="entry name" value="Serine endoprotease DegS, periplasmic"/>
    <property type="match status" value="1"/>
</dbReference>
<dbReference type="InterPro" id="IPR043504">
    <property type="entry name" value="Peptidase_S1_PA_chymotrypsin"/>
</dbReference>
<evidence type="ECO:0000256" key="14">
    <source>
        <dbReference type="ARBA" id="ARBA00071522"/>
    </source>
</evidence>
<protein>
    <recommendedName>
        <fullName evidence="14">Serine endoprotease DegS</fullName>
        <ecNumber evidence="5">3.4.21.107</ecNumber>
    </recommendedName>
    <alternativeName>
        <fullName evidence="16">Site-1 protease DegS</fullName>
    </alternativeName>
    <alternativeName>
        <fullName evidence="15">Site-1-type intramembrane protease</fullName>
    </alternativeName>
</protein>
<dbReference type="Proteomes" id="UP000254571">
    <property type="component" value="Unassembled WGS sequence"/>
</dbReference>
<dbReference type="InterPro" id="IPR001478">
    <property type="entry name" value="PDZ"/>
</dbReference>
<keyword evidence="9" id="KW-0812">Transmembrane</keyword>
<keyword evidence="13" id="KW-0472">Membrane</keyword>
<dbReference type="NCBIfam" id="NF008147">
    <property type="entry name" value="PRK10898.1"/>
    <property type="match status" value="1"/>
</dbReference>
<evidence type="ECO:0000313" key="21">
    <source>
        <dbReference type="Proteomes" id="UP000254571"/>
    </source>
</evidence>
<dbReference type="PANTHER" id="PTHR22939">
    <property type="entry name" value="SERINE PROTEASE FAMILY S1C HTRA-RELATED"/>
    <property type="match status" value="1"/>
</dbReference>
<evidence type="ECO:0000256" key="9">
    <source>
        <dbReference type="ARBA" id="ARBA00022692"/>
    </source>
</evidence>
<evidence type="ECO:0000256" key="2">
    <source>
        <dbReference type="ARBA" id="ARBA00004377"/>
    </source>
</evidence>
<comment type="subcellular location">
    <subcellularLocation>
        <location evidence="2">Cell inner membrane</location>
        <topology evidence="2">Single-pass membrane protein</topology>
    </subcellularLocation>
</comment>
<evidence type="ECO:0000256" key="7">
    <source>
        <dbReference type="ARBA" id="ARBA00022519"/>
    </source>
</evidence>
<dbReference type="PANTHER" id="PTHR22939:SF101">
    <property type="entry name" value="PERIPLASMIC PH-DEPENDENT SERINE ENDOPROTEASE DEGQ"/>
    <property type="match status" value="1"/>
</dbReference>
<name>A0A7H4NVT3_9ENTR</name>
<proteinExistence type="inferred from homology"/>
<reference evidence="20 21" key="1">
    <citation type="submission" date="2018-06" db="EMBL/GenBank/DDBJ databases">
        <authorList>
            <consortium name="Pathogen Informatics"/>
            <person name="Doyle S."/>
        </authorList>
    </citation>
    <scope>NUCLEOTIDE SEQUENCE [LARGE SCALE GENOMIC DNA]</scope>
    <source>
        <strain evidence="20 21">NCTC9149</strain>
    </source>
</reference>
<evidence type="ECO:0000256" key="16">
    <source>
        <dbReference type="ARBA" id="ARBA00083871"/>
    </source>
</evidence>
<evidence type="ECO:0000256" key="10">
    <source>
        <dbReference type="ARBA" id="ARBA00022801"/>
    </source>
</evidence>
<evidence type="ECO:0000256" key="4">
    <source>
        <dbReference type="ARBA" id="ARBA00011233"/>
    </source>
</evidence>
<dbReference type="Gene3D" id="2.40.10.10">
    <property type="entry name" value="Trypsin-like serine proteases"/>
    <property type="match status" value="2"/>
</dbReference>
<dbReference type="EC" id="3.4.21.107" evidence="5"/>
<evidence type="ECO:0000256" key="8">
    <source>
        <dbReference type="ARBA" id="ARBA00022670"/>
    </source>
</evidence>
<gene>
    <name evidence="20" type="primary">degS_2</name>
    <name evidence="20" type="ORF">NCTC9149_00638</name>
</gene>
<evidence type="ECO:0000259" key="19">
    <source>
        <dbReference type="PROSITE" id="PS50106"/>
    </source>
</evidence>
<organism evidence="20 21">
    <name type="scientific">Klebsiella grimontii</name>
    <dbReference type="NCBI Taxonomy" id="2058152"/>
    <lineage>
        <taxon>Bacteria</taxon>
        <taxon>Pseudomonadati</taxon>
        <taxon>Pseudomonadota</taxon>
        <taxon>Gammaproteobacteria</taxon>
        <taxon>Enterobacterales</taxon>
        <taxon>Enterobacteriaceae</taxon>
        <taxon>Klebsiella/Raoultella group</taxon>
        <taxon>Klebsiella</taxon>
    </lineage>
</organism>